<organism evidence="4 5">
    <name type="scientific">Fulvivirga sedimenti</name>
    <dbReference type="NCBI Taxonomy" id="2879465"/>
    <lineage>
        <taxon>Bacteria</taxon>
        <taxon>Pseudomonadati</taxon>
        <taxon>Bacteroidota</taxon>
        <taxon>Cytophagia</taxon>
        <taxon>Cytophagales</taxon>
        <taxon>Fulvivirgaceae</taxon>
        <taxon>Fulvivirga</taxon>
    </lineage>
</organism>
<proteinExistence type="inferred from homology"/>
<evidence type="ECO:0000313" key="4">
    <source>
        <dbReference type="EMBL" id="MCA6078394.1"/>
    </source>
</evidence>
<dbReference type="PANTHER" id="PTHR31223">
    <property type="entry name" value="LOG FAMILY PROTEIN YJL055W"/>
    <property type="match status" value="1"/>
</dbReference>
<keyword evidence="3" id="KW-0203">Cytokinin biosynthesis</keyword>
<dbReference type="Gene3D" id="3.40.50.450">
    <property type="match status" value="1"/>
</dbReference>
<dbReference type="SUPFAM" id="SSF102405">
    <property type="entry name" value="MCP/YpsA-like"/>
    <property type="match status" value="1"/>
</dbReference>
<evidence type="ECO:0000256" key="1">
    <source>
        <dbReference type="ARBA" id="ARBA00000274"/>
    </source>
</evidence>
<evidence type="ECO:0000256" key="2">
    <source>
        <dbReference type="ARBA" id="ARBA00006763"/>
    </source>
</evidence>
<dbReference type="EC" id="3.2.2.n1" evidence="3"/>
<comment type="caution">
    <text evidence="4">The sequence shown here is derived from an EMBL/GenBank/DDBJ whole genome shotgun (WGS) entry which is preliminary data.</text>
</comment>
<dbReference type="Pfam" id="PF03641">
    <property type="entry name" value="Lysine_decarbox"/>
    <property type="match status" value="1"/>
</dbReference>
<dbReference type="AlphaFoldDB" id="A0A9X1L102"/>
<evidence type="ECO:0000313" key="5">
    <source>
        <dbReference type="Proteomes" id="UP001139409"/>
    </source>
</evidence>
<comment type="similarity">
    <text evidence="2 3">Belongs to the LOG family.</text>
</comment>
<name>A0A9X1L102_9BACT</name>
<gene>
    <name evidence="4" type="ORF">LDX50_26210</name>
</gene>
<dbReference type="GO" id="GO:0005829">
    <property type="term" value="C:cytosol"/>
    <property type="evidence" value="ECO:0007669"/>
    <property type="project" value="TreeGrafter"/>
</dbReference>
<dbReference type="NCBIfam" id="TIGR00730">
    <property type="entry name" value="Rossman fold protein, TIGR00730 family"/>
    <property type="match status" value="1"/>
</dbReference>
<dbReference type="InterPro" id="IPR005269">
    <property type="entry name" value="LOG"/>
</dbReference>
<keyword evidence="3" id="KW-0378">Hydrolase</keyword>
<dbReference type="GO" id="GO:0009691">
    <property type="term" value="P:cytokinin biosynthetic process"/>
    <property type="evidence" value="ECO:0007669"/>
    <property type="project" value="UniProtKB-UniRule"/>
</dbReference>
<protein>
    <recommendedName>
        <fullName evidence="3">Cytokinin riboside 5'-monophosphate phosphoribohydrolase</fullName>
        <ecNumber evidence="3">3.2.2.n1</ecNumber>
    </recommendedName>
</protein>
<sequence length="193" mass="21243">MKNICVFCGSSQGKLPIFKQTAIDFAKILVQENCTLIYGEGRLGLMGIIADTVLESGGNAIGVIPDFMMDKEVAHQGLTELRITASMHERKYEMARLADGFAVLPGGMGTLDEMAEILTWNQLLILKKPIGILNVNGYYDPLLKMMDEMVNAGFLRPKGRELLLHSTEPAGLIGKLKDYVPGNDNIWNSIKRG</sequence>
<keyword evidence="5" id="KW-1185">Reference proteome</keyword>
<dbReference type="GO" id="GO:0008714">
    <property type="term" value="F:AMP nucleosidase activity"/>
    <property type="evidence" value="ECO:0007669"/>
    <property type="project" value="UniProtKB-EC"/>
</dbReference>
<reference evidence="4" key="1">
    <citation type="submission" date="2021-09" db="EMBL/GenBank/DDBJ databases">
        <title>Fulvivirga sp. isolated from coastal sediment.</title>
        <authorList>
            <person name="Yu H."/>
        </authorList>
    </citation>
    <scope>NUCLEOTIDE SEQUENCE</scope>
    <source>
        <strain evidence="4">1062</strain>
    </source>
</reference>
<dbReference type="EMBL" id="JAIXNE010000006">
    <property type="protein sequence ID" value="MCA6078394.1"/>
    <property type="molecule type" value="Genomic_DNA"/>
</dbReference>
<dbReference type="InterPro" id="IPR031100">
    <property type="entry name" value="LOG_fam"/>
</dbReference>
<dbReference type="PANTHER" id="PTHR31223:SF70">
    <property type="entry name" value="LOG FAMILY PROTEIN YJL055W"/>
    <property type="match status" value="1"/>
</dbReference>
<accession>A0A9X1L102</accession>
<evidence type="ECO:0000256" key="3">
    <source>
        <dbReference type="RuleBase" id="RU363015"/>
    </source>
</evidence>
<comment type="catalytic activity">
    <reaction evidence="1">
        <text>AMP + H2O = D-ribose 5-phosphate + adenine</text>
        <dbReference type="Rhea" id="RHEA:20129"/>
        <dbReference type="ChEBI" id="CHEBI:15377"/>
        <dbReference type="ChEBI" id="CHEBI:16708"/>
        <dbReference type="ChEBI" id="CHEBI:78346"/>
        <dbReference type="ChEBI" id="CHEBI:456215"/>
        <dbReference type="EC" id="3.2.2.4"/>
    </reaction>
</comment>
<dbReference type="RefSeq" id="WP_225699254.1">
    <property type="nucleotide sequence ID" value="NZ_JAIXNE010000006.1"/>
</dbReference>
<dbReference type="Proteomes" id="UP001139409">
    <property type="component" value="Unassembled WGS sequence"/>
</dbReference>